<dbReference type="Pfam" id="PF04333">
    <property type="entry name" value="MlaA"/>
    <property type="match status" value="1"/>
</dbReference>
<accession>A0A6S6SKQ3</accession>
<dbReference type="InterPro" id="IPR007428">
    <property type="entry name" value="MlaA"/>
</dbReference>
<dbReference type="PROSITE" id="PS51257">
    <property type="entry name" value="PROKAR_LIPOPROTEIN"/>
    <property type="match status" value="1"/>
</dbReference>
<dbReference type="PANTHER" id="PTHR30035">
    <property type="entry name" value="LIPOPROTEIN VACJ-RELATED"/>
    <property type="match status" value="1"/>
</dbReference>
<comment type="similarity">
    <text evidence="1">Belongs to the MlaA family.</text>
</comment>
<evidence type="ECO:0000256" key="2">
    <source>
        <dbReference type="ARBA" id="ARBA00022729"/>
    </source>
</evidence>
<dbReference type="GO" id="GO:0016020">
    <property type="term" value="C:membrane"/>
    <property type="evidence" value="ECO:0007669"/>
    <property type="project" value="InterPro"/>
</dbReference>
<protein>
    <submittedName>
        <fullName evidence="4">Uncharacterized protein</fullName>
    </submittedName>
</protein>
<evidence type="ECO:0000256" key="3">
    <source>
        <dbReference type="SAM" id="SignalP"/>
    </source>
</evidence>
<evidence type="ECO:0000313" key="4">
    <source>
        <dbReference type="EMBL" id="CAA6810788.1"/>
    </source>
</evidence>
<keyword evidence="2 3" id="KW-0732">Signal</keyword>
<name>A0A6S6SKQ3_9BACT</name>
<proteinExistence type="inferred from homology"/>
<reference evidence="4" key="1">
    <citation type="submission" date="2020-01" db="EMBL/GenBank/DDBJ databases">
        <authorList>
            <person name="Meier V. D."/>
            <person name="Meier V D."/>
        </authorList>
    </citation>
    <scope>NUCLEOTIDE SEQUENCE</scope>
    <source>
        <strain evidence="4">HLG_WM_MAG_06</strain>
    </source>
</reference>
<sequence length="264" mass="29441">MKLKILKNTVLLLFISLFMVACSSKESPALTSQNSTLNAAVSESEDDEFDSEFEEADKVVFDPLEDYNRWMTSVNDKFYIHVFDPVSKGYAVVVPKPARVGVSNAFHNLKFPIRFTNNLLQFKFDASMKELGRFMINSTIGVLGLFDVAKAGGVEPQEEDFGQTLGHYGVGTGFHVVLPFLGPSNLRDTIGFAVDSAIAPTTDASLKYQIPDNAEKALGLSTAYYINKNSLHPGEYESLKKDALDVYTFFRDSYEQQRAKEIEK</sequence>
<feature type="chain" id="PRO_5028445921" evidence="3">
    <location>
        <begin position="22"/>
        <end position="264"/>
    </location>
</feature>
<dbReference type="AlphaFoldDB" id="A0A6S6SKQ3"/>
<dbReference type="GO" id="GO:0120010">
    <property type="term" value="P:intermembrane phospholipid transfer"/>
    <property type="evidence" value="ECO:0007669"/>
    <property type="project" value="TreeGrafter"/>
</dbReference>
<organism evidence="4">
    <name type="scientific">uncultured Sulfurovum sp</name>
    <dbReference type="NCBI Taxonomy" id="269237"/>
    <lineage>
        <taxon>Bacteria</taxon>
        <taxon>Pseudomonadati</taxon>
        <taxon>Campylobacterota</taxon>
        <taxon>Epsilonproteobacteria</taxon>
        <taxon>Campylobacterales</taxon>
        <taxon>Sulfurovaceae</taxon>
        <taxon>Sulfurovum</taxon>
        <taxon>environmental samples</taxon>
    </lineage>
</organism>
<dbReference type="EMBL" id="CACVAP010000061">
    <property type="protein sequence ID" value="CAA6810788.1"/>
    <property type="molecule type" value="Genomic_DNA"/>
</dbReference>
<dbReference type="PRINTS" id="PR01805">
    <property type="entry name" value="VACJLIPOPROT"/>
</dbReference>
<gene>
    <name evidence="4" type="ORF">HELGO_WM5233</name>
</gene>
<dbReference type="PANTHER" id="PTHR30035:SF3">
    <property type="entry name" value="INTERMEMBRANE PHOSPHOLIPID TRANSPORT SYSTEM LIPOPROTEIN MLAA"/>
    <property type="match status" value="1"/>
</dbReference>
<evidence type="ECO:0000256" key="1">
    <source>
        <dbReference type="ARBA" id="ARBA00010634"/>
    </source>
</evidence>
<feature type="signal peptide" evidence="3">
    <location>
        <begin position="1"/>
        <end position="21"/>
    </location>
</feature>